<reference evidence="7" key="2">
    <citation type="submission" date="2020-11" db="EMBL/GenBank/DDBJ databases">
        <authorList>
            <person name="Cecchin M."/>
            <person name="Marcolungo L."/>
            <person name="Rossato M."/>
            <person name="Girolomoni L."/>
            <person name="Cosentino E."/>
            <person name="Cuine S."/>
            <person name="Li-Beisson Y."/>
            <person name="Delledonne M."/>
            <person name="Ballottari M."/>
        </authorList>
    </citation>
    <scope>NUCLEOTIDE SEQUENCE</scope>
    <source>
        <strain evidence="7">211/11P</strain>
        <tissue evidence="7">Whole cell</tissue>
    </source>
</reference>
<gene>
    <name evidence="7" type="ORF">D9Q98_007037</name>
</gene>
<comment type="subcellular location">
    <subcellularLocation>
        <location evidence="2">Cytoplasm</location>
    </subcellularLocation>
    <subcellularLocation>
        <location evidence="1">Nucleus</location>
    </subcellularLocation>
</comment>
<evidence type="ECO:0000313" key="7">
    <source>
        <dbReference type="EMBL" id="KAI3427098.1"/>
    </source>
</evidence>
<proteinExistence type="inferred from homology"/>
<evidence type="ECO:0000256" key="5">
    <source>
        <dbReference type="ARBA" id="ARBA00022694"/>
    </source>
</evidence>
<evidence type="ECO:0000256" key="1">
    <source>
        <dbReference type="ARBA" id="ARBA00004123"/>
    </source>
</evidence>
<comment type="caution">
    <text evidence="7">The sequence shown here is derived from an EMBL/GenBank/DDBJ whole genome shotgun (WGS) entry which is preliminary data.</text>
</comment>
<evidence type="ECO:0000313" key="8">
    <source>
        <dbReference type="Proteomes" id="UP001055712"/>
    </source>
</evidence>
<evidence type="ECO:0000256" key="3">
    <source>
        <dbReference type="ARBA" id="ARBA00007073"/>
    </source>
</evidence>
<dbReference type="GO" id="GO:0070525">
    <property type="term" value="P:tRNA threonylcarbamoyladenosine metabolic process"/>
    <property type="evidence" value="ECO:0007669"/>
    <property type="project" value="TreeGrafter"/>
</dbReference>
<dbReference type="GO" id="GO:0008033">
    <property type="term" value="P:tRNA processing"/>
    <property type="evidence" value="ECO:0007669"/>
    <property type="project" value="UniProtKB-KW"/>
</dbReference>
<reference evidence="7" key="1">
    <citation type="journal article" date="2019" name="Plant J.">
        <title>Chlorella vulgaris genome assembly and annotation reveals the molecular basis for metabolic acclimation to high light conditions.</title>
        <authorList>
            <person name="Cecchin M."/>
            <person name="Marcolungo L."/>
            <person name="Rossato M."/>
            <person name="Girolomoni L."/>
            <person name="Cosentino E."/>
            <person name="Cuine S."/>
            <person name="Li-Beisson Y."/>
            <person name="Delledonne M."/>
            <person name="Ballottari M."/>
        </authorList>
    </citation>
    <scope>NUCLEOTIDE SEQUENCE</scope>
    <source>
        <strain evidence="7">211/11P</strain>
    </source>
</reference>
<keyword evidence="4" id="KW-0963">Cytoplasm</keyword>
<organism evidence="7 8">
    <name type="scientific">Chlorella vulgaris</name>
    <name type="common">Green alga</name>
    <dbReference type="NCBI Taxonomy" id="3077"/>
    <lineage>
        <taxon>Eukaryota</taxon>
        <taxon>Viridiplantae</taxon>
        <taxon>Chlorophyta</taxon>
        <taxon>core chlorophytes</taxon>
        <taxon>Trebouxiophyceae</taxon>
        <taxon>Chlorellales</taxon>
        <taxon>Chlorellaceae</taxon>
        <taxon>Chlorella clade</taxon>
        <taxon>Chlorella</taxon>
    </lineage>
</organism>
<dbReference type="PANTHER" id="PTHR31283:SF5">
    <property type="entry name" value="EKC_KEOPS COMPLEX SUBUNIT LAGE3"/>
    <property type="match status" value="1"/>
</dbReference>
<sequence length="144" mass="14374">MQHDGLQPGLRDPTKPFTFTGRVTYAAEAEARMVMRALEIDPELRPEAVRRQLSVDGTVLVLEFAAVDMRTLRAAVGTFCDLLGLATRTLEAFGAGAPGLAAAAAGAAGSAAAAREPAAAAAAAAASGSGGAGEQAAAAALQPQ</sequence>
<dbReference type="GO" id="GO:0005634">
    <property type="term" value="C:nucleus"/>
    <property type="evidence" value="ECO:0007669"/>
    <property type="project" value="UniProtKB-SubCell"/>
</dbReference>
<dbReference type="EMBL" id="SIDB01000010">
    <property type="protein sequence ID" value="KAI3427098.1"/>
    <property type="molecule type" value="Genomic_DNA"/>
</dbReference>
<evidence type="ECO:0000256" key="4">
    <source>
        <dbReference type="ARBA" id="ARBA00022490"/>
    </source>
</evidence>
<protein>
    <submittedName>
        <fullName evidence="7">Uncharacterized protein</fullName>
    </submittedName>
</protein>
<keyword evidence="6" id="KW-0539">Nucleus</keyword>
<accession>A0A9D4YUL9</accession>
<dbReference type="GO" id="GO:0005737">
    <property type="term" value="C:cytoplasm"/>
    <property type="evidence" value="ECO:0007669"/>
    <property type="project" value="UniProtKB-SubCell"/>
</dbReference>
<dbReference type="FunFam" id="3.30.310.50:FF:000005">
    <property type="entry name" value="L antigen family member 3"/>
    <property type="match status" value="1"/>
</dbReference>
<dbReference type="Pfam" id="PF09341">
    <property type="entry name" value="Pcc1"/>
    <property type="match status" value="1"/>
</dbReference>
<dbReference type="PANTHER" id="PTHR31283">
    <property type="entry name" value="EKC/KEOPS COMPLEX SUBUNIT PCC1 FAMILY MEMBER"/>
    <property type="match status" value="1"/>
</dbReference>
<dbReference type="InterPro" id="IPR015419">
    <property type="entry name" value="CTAG/Pcc1"/>
</dbReference>
<dbReference type="OrthoDB" id="10025739at2759"/>
<keyword evidence="8" id="KW-1185">Reference proteome</keyword>
<dbReference type="GO" id="GO:0000408">
    <property type="term" value="C:EKC/KEOPS complex"/>
    <property type="evidence" value="ECO:0007669"/>
    <property type="project" value="TreeGrafter"/>
</dbReference>
<dbReference type="AlphaFoldDB" id="A0A9D4YUL9"/>
<comment type="similarity">
    <text evidence="3">Belongs to the CTAG/PCC1 family.</text>
</comment>
<evidence type="ECO:0000256" key="6">
    <source>
        <dbReference type="ARBA" id="ARBA00023242"/>
    </source>
</evidence>
<keyword evidence="5" id="KW-0819">tRNA processing</keyword>
<name>A0A9D4YUL9_CHLVU</name>
<dbReference type="Gene3D" id="3.30.310.50">
    <property type="entry name" value="Alpha-D-phosphohexomutase, C-terminal domain"/>
    <property type="match status" value="1"/>
</dbReference>
<dbReference type="Proteomes" id="UP001055712">
    <property type="component" value="Unassembled WGS sequence"/>
</dbReference>
<evidence type="ECO:0000256" key="2">
    <source>
        <dbReference type="ARBA" id="ARBA00004496"/>
    </source>
</evidence>